<accession>A0A4R2KL31</accession>
<dbReference type="PANTHER" id="PTHR43790:SF9">
    <property type="entry name" value="GALACTOFURANOSE TRANSPORTER ATP-BINDING PROTEIN YTFR"/>
    <property type="match status" value="1"/>
</dbReference>
<keyword evidence="4" id="KW-0677">Repeat</keyword>
<name>A0A4R2KL31_9FIRM</name>
<dbReference type="InterPro" id="IPR003439">
    <property type="entry name" value="ABC_transporter-like_ATP-bd"/>
</dbReference>
<dbReference type="InterPro" id="IPR003593">
    <property type="entry name" value="AAA+_ATPase"/>
</dbReference>
<dbReference type="GO" id="GO:0005886">
    <property type="term" value="C:plasma membrane"/>
    <property type="evidence" value="ECO:0007669"/>
    <property type="project" value="UniProtKB-SubCell"/>
</dbReference>
<dbReference type="EMBL" id="SLWV01000013">
    <property type="protein sequence ID" value="TCO74373.1"/>
    <property type="molecule type" value="Genomic_DNA"/>
</dbReference>
<dbReference type="PROSITE" id="PS50893">
    <property type="entry name" value="ABC_TRANSPORTER_2"/>
    <property type="match status" value="2"/>
</dbReference>
<dbReference type="SUPFAM" id="SSF52540">
    <property type="entry name" value="P-loop containing nucleoside triphosphate hydrolases"/>
    <property type="match status" value="2"/>
</dbReference>
<proteinExistence type="predicted"/>
<evidence type="ECO:0000256" key="4">
    <source>
        <dbReference type="ARBA" id="ARBA00022737"/>
    </source>
</evidence>
<reference evidence="10 11" key="1">
    <citation type="submission" date="2019-03" db="EMBL/GenBank/DDBJ databases">
        <title>Genomic Encyclopedia of Type Strains, Phase IV (KMG-IV): sequencing the most valuable type-strain genomes for metagenomic binning, comparative biology and taxonomic classification.</title>
        <authorList>
            <person name="Goeker M."/>
        </authorList>
    </citation>
    <scope>NUCLEOTIDE SEQUENCE [LARGE SCALE GENOMIC DNA]</scope>
    <source>
        <strain evidence="10 11">DSM 102940</strain>
    </source>
</reference>
<organism evidence="10 11">
    <name type="scientific">Marinisporobacter balticus</name>
    <dbReference type="NCBI Taxonomy" id="2018667"/>
    <lineage>
        <taxon>Bacteria</taxon>
        <taxon>Bacillati</taxon>
        <taxon>Bacillota</taxon>
        <taxon>Clostridia</taxon>
        <taxon>Peptostreptococcales</taxon>
        <taxon>Thermotaleaceae</taxon>
        <taxon>Marinisporobacter</taxon>
    </lineage>
</organism>
<sequence length="503" mass="56396">MKEKRLVSMKGIGKKFGDKWVNEQVEFELRAGEIHALLGENGAGKSTLMNILAGVYKQDAGQLLLHGKEAILTSPKDAIQNGVGMIHQHFKLVENLTASENIILGYKKTFFLNRKNISEEILKFSQKYGLSINPNDYVYHMSVGEKQRIEILKALYRGADILILDEPTAVLTPQETKELFDILRKMADRGCGIVIITHKMKEVMEIADRITVLRKGRKEGTVLKREVDEQRLTEMMIGKYASERKMKDRQVTNEVGLEIENVTIKNDKGFVAVENMSFDVKKGEIVGIAGISGNGQKELAEAIAGLREIEKGNIKIDHEGIKEKNPRQIIDMGLSYVPEDRMGMGLVGNMDITDNLILKDYRKKKARKGIFIQKKKVRENAKDVIDQFEIKIENIDAPIRTLSGGNLQKILLGREILEDPKVLIAAYPVRGLDIATTEAVYDLLLEQRNRGCAVLFISEDLDYIMQLSDRIVAIEGGKVAGIVKPDETTVEEIGMMMLDGQVG</sequence>
<keyword evidence="2" id="KW-0813">Transport</keyword>
<evidence type="ECO:0000256" key="3">
    <source>
        <dbReference type="ARBA" id="ARBA00022475"/>
    </source>
</evidence>
<evidence type="ECO:0000256" key="2">
    <source>
        <dbReference type="ARBA" id="ARBA00022448"/>
    </source>
</evidence>
<keyword evidence="3" id="KW-1003">Cell membrane</keyword>
<gene>
    <name evidence="10" type="ORF">EV214_11317</name>
</gene>
<evidence type="ECO:0000313" key="10">
    <source>
        <dbReference type="EMBL" id="TCO74373.1"/>
    </source>
</evidence>
<evidence type="ECO:0000256" key="8">
    <source>
        <dbReference type="ARBA" id="ARBA00023136"/>
    </source>
</evidence>
<evidence type="ECO:0000256" key="6">
    <source>
        <dbReference type="ARBA" id="ARBA00022840"/>
    </source>
</evidence>
<comment type="subcellular location">
    <subcellularLocation>
        <location evidence="1">Cell membrane</location>
        <topology evidence="1">Peripheral membrane protein</topology>
    </subcellularLocation>
</comment>
<dbReference type="SMART" id="SM00382">
    <property type="entry name" value="AAA"/>
    <property type="match status" value="2"/>
</dbReference>
<dbReference type="Gene3D" id="3.40.50.300">
    <property type="entry name" value="P-loop containing nucleotide triphosphate hydrolases"/>
    <property type="match status" value="2"/>
</dbReference>
<dbReference type="FunFam" id="3.40.50.300:FF:000127">
    <property type="entry name" value="Ribose import ATP-binding protein RbsA"/>
    <property type="match status" value="1"/>
</dbReference>
<dbReference type="InterPro" id="IPR027417">
    <property type="entry name" value="P-loop_NTPase"/>
</dbReference>
<keyword evidence="7" id="KW-1278">Translocase</keyword>
<dbReference type="AlphaFoldDB" id="A0A4R2KL31"/>
<dbReference type="PROSITE" id="PS00211">
    <property type="entry name" value="ABC_TRANSPORTER_1"/>
    <property type="match status" value="2"/>
</dbReference>
<keyword evidence="11" id="KW-1185">Reference proteome</keyword>
<keyword evidence="5" id="KW-0547">Nucleotide-binding</keyword>
<dbReference type="GO" id="GO:0016887">
    <property type="term" value="F:ATP hydrolysis activity"/>
    <property type="evidence" value="ECO:0007669"/>
    <property type="project" value="InterPro"/>
</dbReference>
<evidence type="ECO:0000313" key="11">
    <source>
        <dbReference type="Proteomes" id="UP000294919"/>
    </source>
</evidence>
<protein>
    <submittedName>
        <fullName evidence="10">Nucleoside ABC transporter ATP-binding protein</fullName>
    </submittedName>
</protein>
<keyword evidence="6 10" id="KW-0067">ATP-binding</keyword>
<dbReference type="Proteomes" id="UP000294919">
    <property type="component" value="Unassembled WGS sequence"/>
</dbReference>
<evidence type="ECO:0000256" key="5">
    <source>
        <dbReference type="ARBA" id="ARBA00022741"/>
    </source>
</evidence>
<comment type="caution">
    <text evidence="10">The sequence shown here is derived from an EMBL/GenBank/DDBJ whole genome shotgun (WGS) entry which is preliminary data.</text>
</comment>
<dbReference type="CDD" id="cd03215">
    <property type="entry name" value="ABC_Carb_Monos_II"/>
    <property type="match status" value="1"/>
</dbReference>
<dbReference type="OrthoDB" id="9771863at2"/>
<dbReference type="GO" id="GO:0005524">
    <property type="term" value="F:ATP binding"/>
    <property type="evidence" value="ECO:0007669"/>
    <property type="project" value="UniProtKB-KW"/>
</dbReference>
<dbReference type="Pfam" id="PF00005">
    <property type="entry name" value="ABC_tran"/>
    <property type="match status" value="2"/>
</dbReference>
<evidence type="ECO:0000256" key="7">
    <source>
        <dbReference type="ARBA" id="ARBA00022967"/>
    </source>
</evidence>
<dbReference type="CDD" id="cd03216">
    <property type="entry name" value="ABC_Carb_Monos_I"/>
    <property type="match status" value="1"/>
</dbReference>
<feature type="domain" description="ABC transporter" evidence="9">
    <location>
        <begin position="257"/>
        <end position="501"/>
    </location>
</feature>
<evidence type="ECO:0000256" key="1">
    <source>
        <dbReference type="ARBA" id="ARBA00004202"/>
    </source>
</evidence>
<dbReference type="InterPro" id="IPR017871">
    <property type="entry name" value="ABC_transporter-like_CS"/>
</dbReference>
<dbReference type="RefSeq" id="WP_132245456.1">
    <property type="nucleotide sequence ID" value="NZ_SLWV01000013.1"/>
</dbReference>
<dbReference type="PANTHER" id="PTHR43790">
    <property type="entry name" value="CARBOHYDRATE TRANSPORT ATP-BINDING PROTEIN MG119-RELATED"/>
    <property type="match status" value="1"/>
</dbReference>
<keyword evidence="8" id="KW-0472">Membrane</keyword>
<dbReference type="InterPro" id="IPR050107">
    <property type="entry name" value="ABC_carbohydrate_import_ATPase"/>
</dbReference>
<feature type="domain" description="ABC transporter" evidence="9">
    <location>
        <begin position="7"/>
        <end position="240"/>
    </location>
</feature>
<evidence type="ECO:0000259" key="9">
    <source>
        <dbReference type="PROSITE" id="PS50893"/>
    </source>
</evidence>